<organism evidence="1">
    <name type="scientific">marine sediment metagenome</name>
    <dbReference type="NCBI Taxonomy" id="412755"/>
    <lineage>
        <taxon>unclassified sequences</taxon>
        <taxon>metagenomes</taxon>
        <taxon>ecological metagenomes</taxon>
    </lineage>
</organism>
<evidence type="ECO:0008006" key="2">
    <source>
        <dbReference type="Google" id="ProtNLM"/>
    </source>
</evidence>
<gene>
    <name evidence="1" type="ORF">LCGC14_2843840</name>
</gene>
<dbReference type="AlphaFoldDB" id="A0A0F8YX54"/>
<proteinExistence type="predicted"/>
<name>A0A0F8YX54_9ZZZZ</name>
<dbReference type="Gene3D" id="3.40.50.450">
    <property type="match status" value="1"/>
</dbReference>
<sequence length="140" mass="16175">MRIYCAGKWEEKERVRVVQDILIDDGHTITFDWTRAEEAPPEGEPRARVLREHALNDCWGVMLSDLYVGLFEKDLHYRGTFAEMGIAIGCGKPCIIIGPFAKRGVFSYHPLVVAWFTDIEEFRRHRVYKYGGEVKIKEVG</sequence>
<accession>A0A0F8YX54</accession>
<evidence type="ECO:0000313" key="1">
    <source>
        <dbReference type="EMBL" id="KKK78410.1"/>
    </source>
</evidence>
<comment type="caution">
    <text evidence="1">The sequence shown here is derived from an EMBL/GenBank/DDBJ whole genome shotgun (WGS) entry which is preliminary data.</text>
</comment>
<dbReference type="SUPFAM" id="SSF52309">
    <property type="entry name" value="N-(deoxy)ribosyltransferase-like"/>
    <property type="match status" value="1"/>
</dbReference>
<dbReference type="EMBL" id="LAZR01054504">
    <property type="protein sequence ID" value="KKK78410.1"/>
    <property type="molecule type" value="Genomic_DNA"/>
</dbReference>
<protein>
    <recommendedName>
        <fullName evidence="2">Nucleoside 2-deoxyribosyltransferase</fullName>
    </recommendedName>
</protein>
<reference evidence="1" key="1">
    <citation type="journal article" date="2015" name="Nature">
        <title>Complex archaea that bridge the gap between prokaryotes and eukaryotes.</title>
        <authorList>
            <person name="Spang A."/>
            <person name="Saw J.H."/>
            <person name="Jorgensen S.L."/>
            <person name="Zaremba-Niedzwiedzka K."/>
            <person name="Martijn J."/>
            <person name="Lind A.E."/>
            <person name="van Eijk R."/>
            <person name="Schleper C."/>
            <person name="Guy L."/>
            <person name="Ettema T.J."/>
        </authorList>
    </citation>
    <scope>NUCLEOTIDE SEQUENCE</scope>
</reference>